<dbReference type="Pfam" id="PF14096">
    <property type="entry name" value="DUF4274"/>
    <property type="match status" value="1"/>
</dbReference>
<dbReference type="InterPro" id="IPR025369">
    <property type="entry name" value="DUF4274"/>
</dbReference>
<protein>
    <recommendedName>
        <fullName evidence="1">DUF4274 domain-containing protein</fullName>
    </recommendedName>
</protein>
<evidence type="ECO:0000313" key="2">
    <source>
        <dbReference type="EMBL" id="AWH86641.1"/>
    </source>
</evidence>
<keyword evidence="3" id="KW-1185">Reference proteome</keyword>
<evidence type="ECO:0000313" key="3">
    <source>
        <dbReference type="Proteomes" id="UP000244929"/>
    </source>
</evidence>
<proteinExistence type="predicted"/>
<accession>A0A2S1R290</accession>
<feature type="domain" description="DUF4274" evidence="1">
    <location>
        <begin position="275"/>
        <end position="346"/>
    </location>
</feature>
<gene>
    <name evidence="2" type="ORF">HYN59_16680</name>
</gene>
<dbReference type="Proteomes" id="UP000244929">
    <property type="component" value="Chromosome"/>
</dbReference>
<dbReference type="OrthoDB" id="269804at2"/>
<dbReference type="RefSeq" id="WP_108779364.1">
    <property type="nucleotide sequence ID" value="NZ_CP029186.1"/>
</dbReference>
<reference evidence="2 3" key="1">
    <citation type="submission" date="2018-04" db="EMBL/GenBank/DDBJ databases">
        <title>Genome sequencing of Flavobacterium sp. HYN0059.</title>
        <authorList>
            <person name="Yi H."/>
            <person name="Baek C."/>
        </authorList>
    </citation>
    <scope>NUCLEOTIDE SEQUENCE [LARGE SCALE GENOMIC DNA]</scope>
    <source>
        <strain evidence="2 3">HYN0059</strain>
    </source>
</reference>
<dbReference type="KEGG" id="falb:HYN59_16680"/>
<evidence type="ECO:0000259" key="1">
    <source>
        <dbReference type="Pfam" id="PF14096"/>
    </source>
</evidence>
<organism evidence="2 3">
    <name type="scientific">Flavobacterium album</name>
    <dbReference type="NCBI Taxonomy" id="2175091"/>
    <lineage>
        <taxon>Bacteria</taxon>
        <taxon>Pseudomonadati</taxon>
        <taxon>Bacteroidota</taxon>
        <taxon>Flavobacteriia</taxon>
        <taxon>Flavobacteriales</taxon>
        <taxon>Flavobacteriaceae</taxon>
        <taxon>Flavobacterium</taxon>
    </lineage>
</organism>
<dbReference type="AlphaFoldDB" id="A0A2S1R290"/>
<name>A0A2S1R290_9FLAO</name>
<dbReference type="EMBL" id="CP029186">
    <property type="protein sequence ID" value="AWH86641.1"/>
    <property type="molecule type" value="Genomic_DNA"/>
</dbReference>
<sequence length="389" mass="45186">MEDKQLLLEKLLKYSGCDLKTCEEQLAKRNGNFWEALYGLTMPVEEKDIFTKKLYVAEDTTELLAILRSLKEIYGGWGFSDLKSKVYDDDEAFFMSCKPTGEEGMYEIVPQPEEIEKYGALLKSAEQEVVIETLQVLGMIEVKHFSSDIISEIKKLLTGKNAHLANEAMRSNTTDQPEKIAVFLDELQHNFKPNRSQNHFMVIRAFWSKNAPIYPEITDDIQRLTRSGNSQVRDMANDVLVRYGQISPEEKAAAELRRRNAEVAGIHLKVEKIKTAKALYTFADKFNWDEDVEYMFAVIRHELCETATAKLVYWRSEPNYYRKFTDENQVEEYHRDTYRLQREIEHGISAGKYTVGKLKYDPKDDHALDRTESNMSESEIKKAIPEFMY</sequence>